<feature type="transmembrane region" description="Helical" evidence="10">
    <location>
        <begin position="233"/>
        <end position="257"/>
    </location>
</feature>
<evidence type="ECO:0000256" key="11">
    <source>
        <dbReference type="SAM" id="MobiDB-lite"/>
    </source>
</evidence>
<dbReference type="GO" id="GO:0009922">
    <property type="term" value="F:fatty acid elongase activity"/>
    <property type="evidence" value="ECO:0007669"/>
    <property type="project" value="UniProtKB-EC"/>
</dbReference>
<dbReference type="Pfam" id="PF01151">
    <property type="entry name" value="ELO"/>
    <property type="match status" value="1"/>
</dbReference>
<keyword evidence="5 10" id="KW-0276">Fatty acid metabolism</keyword>
<reference evidence="12" key="1">
    <citation type="submission" date="2022-03" db="EMBL/GenBank/DDBJ databases">
        <authorList>
            <person name="Lindestad O."/>
        </authorList>
    </citation>
    <scope>NUCLEOTIDE SEQUENCE</scope>
</reference>
<dbReference type="GO" id="GO:0034625">
    <property type="term" value="P:fatty acid elongation, monounsaturated fatty acid"/>
    <property type="evidence" value="ECO:0007669"/>
    <property type="project" value="TreeGrafter"/>
</dbReference>
<name>A0A8S4R6B4_9NEOP</name>
<keyword evidence="6 10" id="KW-1133">Transmembrane helix</keyword>
<comment type="catalytic activity">
    <reaction evidence="10">
        <text>a very-long-chain acyl-CoA + malonyl-CoA + H(+) = a very-long-chain 3-oxoacyl-CoA + CO2 + CoA</text>
        <dbReference type="Rhea" id="RHEA:32727"/>
        <dbReference type="ChEBI" id="CHEBI:15378"/>
        <dbReference type="ChEBI" id="CHEBI:16526"/>
        <dbReference type="ChEBI" id="CHEBI:57287"/>
        <dbReference type="ChEBI" id="CHEBI:57384"/>
        <dbReference type="ChEBI" id="CHEBI:90725"/>
        <dbReference type="ChEBI" id="CHEBI:90736"/>
        <dbReference type="EC" id="2.3.1.199"/>
    </reaction>
</comment>
<feature type="region of interest" description="Disordered" evidence="11">
    <location>
        <begin position="265"/>
        <end position="298"/>
    </location>
</feature>
<keyword evidence="3 10" id="KW-0808">Transferase</keyword>
<evidence type="ECO:0000313" key="13">
    <source>
        <dbReference type="Proteomes" id="UP000838756"/>
    </source>
</evidence>
<dbReference type="InterPro" id="IPR002076">
    <property type="entry name" value="ELO_fam"/>
</dbReference>
<evidence type="ECO:0000256" key="1">
    <source>
        <dbReference type="ARBA" id="ARBA00004141"/>
    </source>
</evidence>
<keyword evidence="2 10" id="KW-0444">Lipid biosynthesis</keyword>
<evidence type="ECO:0000256" key="6">
    <source>
        <dbReference type="ARBA" id="ARBA00022989"/>
    </source>
</evidence>
<evidence type="ECO:0000256" key="5">
    <source>
        <dbReference type="ARBA" id="ARBA00022832"/>
    </source>
</evidence>
<comment type="subcellular location">
    <subcellularLocation>
        <location evidence="1">Membrane</location>
        <topology evidence="1">Multi-pass membrane protein</topology>
    </subcellularLocation>
</comment>
<feature type="transmembrane region" description="Helical" evidence="10">
    <location>
        <begin position="116"/>
        <end position="135"/>
    </location>
</feature>
<evidence type="ECO:0000256" key="7">
    <source>
        <dbReference type="ARBA" id="ARBA00023098"/>
    </source>
</evidence>
<keyword evidence="8 10" id="KW-0472">Membrane</keyword>
<feature type="transmembrane region" description="Helical" evidence="10">
    <location>
        <begin position="209"/>
        <end position="227"/>
    </location>
</feature>
<evidence type="ECO:0000256" key="2">
    <source>
        <dbReference type="ARBA" id="ARBA00022516"/>
    </source>
</evidence>
<dbReference type="GO" id="GO:0019367">
    <property type="term" value="P:fatty acid elongation, saturated fatty acid"/>
    <property type="evidence" value="ECO:0007669"/>
    <property type="project" value="TreeGrafter"/>
</dbReference>
<dbReference type="PANTHER" id="PTHR11157">
    <property type="entry name" value="FATTY ACID ACYL TRANSFERASE-RELATED"/>
    <property type="match status" value="1"/>
</dbReference>
<dbReference type="EC" id="2.3.1.199" evidence="10"/>
<comment type="similarity">
    <text evidence="10">Belongs to the ELO family.</text>
</comment>
<dbReference type="OrthoDB" id="434092at2759"/>
<dbReference type="GO" id="GO:0034626">
    <property type="term" value="P:fatty acid elongation, polyunsaturated fatty acid"/>
    <property type="evidence" value="ECO:0007669"/>
    <property type="project" value="TreeGrafter"/>
</dbReference>
<feature type="compositionally biased region" description="Polar residues" evidence="11">
    <location>
        <begin position="269"/>
        <end position="290"/>
    </location>
</feature>
<dbReference type="PANTHER" id="PTHR11157:SF116">
    <property type="entry name" value="ELONGATION OF VERY LONG CHAIN FATTY ACIDS PROTEIN-RELATED"/>
    <property type="match status" value="1"/>
</dbReference>
<keyword evidence="7 10" id="KW-0443">Lipid metabolism</keyword>
<keyword evidence="9 10" id="KW-0275">Fatty acid biosynthesis</keyword>
<comment type="caution">
    <text evidence="12">The sequence shown here is derived from an EMBL/GenBank/DDBJ whole genome shotgun (WGS) entry which is preliminary data.</text>
</comment>
<dbReference type="EMBL" id="CAKXAJ010024834">
    <property type="protein sequence ID" value="CAH2231205.1"/>
    <property type="molecule type" value="Genomic_DNA"/>
</dbReference>
<evidence type="ECO:0000256" key="9">
    <source>
        <dbReference type="ARBA" id="ARBA00023160"/>
    </source>
</evidence>
<dbReference type="GO" id="GO:0042761">
    <property type="term" value="P:very long-chain fatty acid biosynthetic process"/>
    <property type="evidence" value="ECO:0007669"/>
    <property type="project" value="TreeGrafter"/>
</dbReference>
<keyword evidence="4 10" id="KW-0812">Transmembrane</keyword>
<feature type="transmembrane region" description="Helical" evidence="10">
    <location>
        <begin position="66"/>
        <end position="83"/>
    </location>
</feature>
<gene>
    <name evidence="12" type="primary">jg21222</name>
    <name evidence="12" type="ORF">PAEG_LOCUS9994</name>
</gene>
<proteinExistence type="inferred from homology"/>
<dbReference type="GO" id="GO:0005789">
    <property type="term" value="C:endoplasmic reticulum membrane"/>
    <property type="evidence" value="ECO:0007669"/>
    <property type="project" value="TreeGrafter"/>
</dbReference>
<dbReference type="GO" id="GO:0030148">
    <property type="term" value="P:sphingolipid biosynthetic process"/>
    <property type="evidence" value="ECO:0007669"/>
    <property type="project" value="TreeGrafter"/>
</dbReference>
<evidence type="ECO:0000256" key="10">
    <source>
        <dbReference type="RuleBase" id="RU361115"/>
    </source>
</evidence>
<feature type="transmembrane region" description="Helical" evidence="10">
    <location>
        <begin position="170"/>
        <end position="189"/>
    </location>
</feature>
<feature type="transmembrane region" description="Helical" evidence="10">
    <location>
        <begin position="27"/>
        <end position="46"/>
    </location>
</feature>
<keyword evidence="13" id="KW-1185">Reference proteome</keyword>
<accession>A0A8S4R6B4</accession>
<evidence type="ECO:0000256" key="4">
    <source>
        <dbReference type="ARBA" id="ARBA00022692"/>
    </source>
</evidence>
<dbReference type="Proteomes" id="UP000838756">
    <property type="component" value="Unassembled WGS sequence"/>
</dbReference>
<organism evidence="12 13">
    <name type="scientific">Pararge aegeria aegeria</name>
    <dbReference type="NCBI Taxonomy" id="348720"/>
    <lineage>
        <taxon>Eukaryota</taxon>
        <taxon>Metazoa</taxon>
        <taxon>Ecdysozoa</taxon>
        <taxon>Arthropoda</taxon>
        <taxon>Hexapoda</taxon>
        <taxon>Insecta</taxon>
        <taxon>Pterygota</taxon>
        <taxon>Neoptera</taxon>
        <taxon>Endopterygota</taxon>
        <taxon>Lepidoptera</taxon>
        <taxon>Glossata</taxon>
        <taxon>Ditrysia</taxon>
        <taxon>Papilionoidea</taxon>
        <taxon>Nymphalidae</taxon>
        <taxon>Satyrinae</taxon>
        <taxon>Satyrini</taxon>
        <taxon>Parargina</taxon>
        <taxon>Pararge</taxon>
    </lineage>
</organism>
<dbReference type="AlphaFoldDB" id="A0A8S4R6B4"/>
<feature type="transmembrane region" description="Helical" evidence="10">
    <location>
        <begin position="147"/>
        <end position="164"/>
    </location>
</feature>
<sequence length="326" mass="37990">MAGLVESILNGYNYMFDDFAHPITKNWFLVARPFQMIGVLSFYLFFSTRLGPWYMRNKKPYDLRTVIKYYNLFQVVASLYLFYQGSAYVLSKEYSILCQNVDDPKTPRAYNIAVSAWYYFMIKVVDLLDTVFFVLRKSDRQITSLHLHHHTLMPLASWVGITYFPGGQASIMATLNSFVHAVMYTYYYLAAFGDKYKKYLWWKRHVTELQLFQFIVVGLHALNSVFYECGYPTWIKIGMIIYALIFINMFGNFYYACYISRNRSGGKDANNTASRESNKNGLSTEKSNGLRSKKESDDETIKNIYKKGYDTDAKSNNGLKKNLKTQ</sequence>
<protein>
    <recommendedName>
        <fullName evidence="10">Elongation of very long chain fatty acids protein</fullName>
        <ecNumber evidence="10">2.3.1.199</ecNumber>
    </recommendedName>
    <alternativeName>
        <fullName evidence="10">Very-long-chain 3-oxoacyl-CoA synthase</fullName>
    </alternativeName>
</protein>
<evidence type="ECO:0000256" key="8">
    <source>
        <dbReference type="ARBA" id="ARBA00023136"/>
    </source>
</evidence>
<evidence type="ECO:0000256" key="3">
    <source>
        <dbReference type="ARBA" id="ARBA00022679"/>
    </source>
</evidence>
<evidence type="ECO:0000313" key="12">
    <source>
        <dbReference type="EMBL" id="CAH2231205.1"/>
    </source>
</evidence>